<dbReference type="EMBL" id="KN663691">
    <property type="protein sequence ID" value="KHN11537.1"/>
    <property type="molecule type" value="Genomic_DNA"/>
</dbReference>
<organism evidence="2">
    <name type="scientific">Glycine soja</name>
    <name type="common">Wild soybean</name>
    <dbReference type="NCBI Taxonomy" id="3848"/>
    <lineage>
        <taxon>Eukaryota</taxon>
        <taxon>Viridiplantae</taxon>
        <taxon>Streptophyta</taxon>
        <taxon>Embryophyta</taxon>
        <taxon>Tracheophyta</taxon>
        <taxon>Spermatophyta</taxon>
        <taxon>Magnoliopsida</taxon>
        <taxon>eudicotyledons</taxon>
        <taxon>Gunneridae</taxon>
        <taxon>Pentapetalae</taxon>
        <taxon>rosids</taxon>
        <taxon>fabids</taxon>
        <taxon>Fabales</taxon>
        <taxon>Fabaceae</taxon>
        <taxon>Papilionoideae</taxon>
        <taxon>50 kb inversion clade</taxon>
        <taxon>NPAAA clade</taxon>
        <taxon>indigoferoid/millettioid clade</taxon>
        <taxon>Phaseoleae</taxon>
        <taxon>Glycine</taxon>
        <taxon>Glycine subgen. Soja</taxon>
    </lineage>
</organism>
<dbReference type="PANTHER" id="PTHR36766">
    <property type="entry name" value="PLANT BROAD-SPECTRUM MILDEW RESISTANCE PROTEIN RPW8"/>
    <property type="match status" value="1"/>
</dbReference>
<evidence type="ECO:0000256" key="1">
    <source>
        <dbReference type="ARBA" id="ARBA00022821"/>
    </source>
</evidence>
<gene>
    <name evidence="2" type="ORF">glysoja_049988</name>
</gene>
<dbReference type="PANTHER" id="PTHR36766:SF61">
    <property type="entry name" value="NB-ARC DOMAIN DISEASE RESISTANCE PROTEIN"/>
    <property type="match status" value="1"/>
</dbReference>
<reference evidence="2" key="1">
    <citation type="submission" date="2014-07" db="EMBL/GenBank/DDBJ databases">
        <title>Identification of a novel salt tolerance gene in wild soybean by whole-genome sequencing.</title>
        <authorList>
            <person name="Lam H.-M."/>
            <person name="Qi X."/>
            <person name="Li M.-W."/>
            <person name="Liu X."/>
            <person name="Xie M."/>
            <person name="Ni M."/>
            <person name="Xu X."/>
        </authorList>
    </citation>
    <scope>NUCLEOTIDE SEQUENCE [LARGE SCALE GENOMIC DNA]</scope>
    <source>
        <tissue evidence="2">Root</tissue>
    </source>
</reference>
<name>A0A0B2PVG8_GLYSO</name>
<protein>
    <submittedName>
        <fullName evidence="2">Putative disease resistance protein</fullName>
    </submittedName>
</protein>
<dbReference type="InterPro" id="IPR032675">
    <property type="entry name" value="LRR_dom_sf"/>
</dbReference>
<keyword evidence="1" id="KW-0611">Plant defense</keyword>
<proteinExistence type="predicted"/>
<dbReference type="SUPFAM" id="SSF52047">
    <property type="entry name" value="RNI-like"/>
    <property type="match status" value="1"/>
</dbReference>
<dbReference type="AlphaFoldDB" id="A0A0B2PVG8"/>
<accession>A0A0B2PVG8</accession>
<evidence type="ECO:0000313" key="2">
    <source>
        <dbReference type="EMBL" id="KHN11537.1"/>
    </source>
</evidence>
<dbReference type="Proteomes" id="UP000053555">
    <property type="component" value="Unassembled WGS sequence"/>
</dbReference>
<dbReference type="Gene3D" id="3.80.10.10">
    <property type="entry name" value="Ribonuclease Inhibitor"/>
    <property type="match status" value="2"/>
</dbReference>
<dbReference type="GO" id="GO:0006952">
    <property type="term" value="P:defense response"/>
    <property type="evidence" value="ECO:0007669"/>
    <property type="project" value="UniProtKB-KW"/>
</dbReference>
<sequence length="176" mass="20101">MQAVLPYSEITNLISLALLSIQSCHNMESIFGGVRFSALKTLRVADCHSLKCLPLDVTNFPELEFQVVENCVNLDLELWKDHHEEQNPKLKLKCVGFWGLPQLVALPRWLQETTNSLQTLIIKNCDNLEMLPEWLSTLTNLKSLLISDCPKLISLLDNIHHLTALESMYIDLLCWT</sequence>
<dbReference type="SMR" id="A0A0B2PVG8"/>